<dbReference type="SUPFAM" id="SSF53335">
    <property type="entry name" value="S-adenosyl-L-methionine-dependent methyltransferases"/>
    <property type="match status" value="1"/>
</dbReference>
<dbReference type="Gene3D" id="3.40.50.150">
    <property type="entry name" value="Vaccinia Virus protein VP39"/>
    <property type="match status" value="1"/>
</dbReference>
<evidence type="ECO:0000256" key="1">
    <source>
        <dbReference type="ARBA" id="ARBA00022603"/>
    </source>
</evidence>
<feature type="domain" description="DNA methylase N-4/N-6" evidence="3">
    <location>
        <begin position="264"/>
        <end position="334"/>
    </location>
</feature>
<dbReference type="InterPro" id="IPR001091">
    <property type="entry name" value="RM_Methyltransferase"/>
</dbReference>
<dbReference type="GO" id="GO:0008170">
    <property type="term" value="F:N-methyltransferase activity"/>
    <property type="evidence" value="ECO:0007669"/>
    <property type="project" value="InterPro"/>
</dbReference>
<keyword evidence="2" id="KW-0808">Transferase</keyword>
<dbReference type="InterPro" id="IPR002941">
    <property type="entry name" value="DNA_methylase_N4/N6"/>
</dbReference>
<organism evidence="4">
    <name type="scientific">marine sediment metagenome</name>
    <dbReference type="NCBI Taxonomy" id="412755"/>
    <lineage>
        <taxon>unclassified sequences</taxon>
        <taxon>metagenomes</taxon>
        <taxon>ecological metagenomes</taxon>
    </lineage>
</organism>
<dbReference type="AlphaFoldDB" id="A0A0F9DT02"/>
<gene>
    <name evidence="4" type="ORF">LCGC14_2159730</name>
</gene>
<evidence type="ECO:0000259" key="3">
    <source>
        <dbReference type="Pfam" id="PF01555"/>
    </source>
</evidence>
<protein>
    <recommendedName>
        <fullName evidence="3">DNA methylase N-4/N-6 domain-containing protein</fullName>
    </recommendedName>
</protein>
<reference evidence="4" key="1">
    <citation type="journal article" date="2015" name="Nature">
        <title>Complex archaea that bridge the gap between prokaryotes and eukaryotes.</title>
        <authorList>
            <person name="Spang A."/>
            <person name="Saw J.H."/>
            <person name="Jorgensen S.L."/>
            <person name="Zaremba-Niedzwiedzka K."/>
            <person name="Martijn J."/>
            <person name="Lind A.E."/>
            <person name="van Eijk R."/>
            <person name="Schleper C."/>
            <person name="Guy L."/>
            <person name="Ettema T.J."/>
        </authorList>
    </citation>
    <scope>NUCLEOTIDE SEQUENCE</scope>
</reference>
<evidence type="ECO:0000256" key="2">
    <source>
        <dbReference type="ARBA" id="ARBA00022679"/>
    </source>
</evidence>
<sequence length="347" mass="39446">MIKNESIDLVIAQYTNNTWKECLRVLKFGSFIFVLSYPRQDVMSKVIVSLQNIGFKTGFTSIYYTSKFGVEVVIVAMKPLSEKSYIDQAMKNGKGISWFDDCRIPFIDEKDIGNPDRGKGYSLLSPEKGFNQNKLINNITIGEKGRFPANLLVSDDVLNDGKIKKTNPGVYHKRSTRQNIGAVNVFANKGTVVSLGDSGSFSRYFDLDKWWEEQIKKLPKSVQKTFPFLIVPKASKAEKNKGCDRLEGKFNATMGNGIGNREHNIEDERSYYKNNHPTVKPLKLFNYLITLGSRKNDIILDPFIGSGTTAIACKMLDREWIGIEREEEYCKIAQCRIKDITKINKLF</sequence>
<dbReference type="Pfam" id="PF01555">
    <property type="entry name" value="N6_N4_Mtase"/>
    <property type="match status" value="1"/>
</dbReference>
<name>A0A0F9DT02_9ZZZZ</name>
<dbReference type="GO" id="GO:0032259">
    <property type="term" value="P:methylation"/>
    <property type="evidence" value="ECO:0007669"/>
    <property type="project" value="UniProtKB-KW"/>
</dbReference>
<dbReference type="GO" id="GO:0003677">
    <property type="term" value="F:DNA binding"/>
    <property type="evidence" value="ECO:0007669"/>
    <property type="project" value="InterPro"/>
</dbReference>
<accession>A0A0F9DT02</accession>
<dbReference type="PRINTS" id="PR00508">
    <property type="entry name" value="S21N4MTFRASE"/>
</dbReference>
<dbReference type="EMBL" id="LAZR01027683">
    <property type="protein sequence ID" value="KKL64963.1"/>
    <property type="molecule type" value="Genomic_DNA"/>
</dbReference>
<comment type="caution">
    <text evidence="4">The sequence shown here is derived from an EMBL/GenBank/DDBJ whole genome shotgun (WGS) entry which is preliminary data.</text>
</comment>
<keyword evidence="1" id="KW-0489">Methyltransferase</keyword>
<evidence type="ECO:0000313" key="4">
    <source>
        <dbReference type="EMBL" id="KKL64963.1"/>
    </source>
</evidence>
<proteinExistence type="predicted"/>
<dbReference type="InterPro" id="IPR029063">
    <property type="entry name" value="SAM-dependent_MTases_sf"/>
</dbReference>